<keyword evidence="2 9" id="KW-1003">Cell membrane</keyword>
<dbReference type="NCBIfam" id="TIGR00077">
    <property type="entry name" value="lspA"/>
    <property type="match status" value="1"/>
</dbReference>
<dbReference type="Pfam" id="PF01252">
    <property type="entry name" value="Peptidase_A8"/>
    <property type="match status" value="1"/>
</dbReference>
<keyword evidence="3 9" id="KW-0645">Protease</keyword>
<keyword evidence="4 9" id="KW-0812">Transmembrane</keyword>
<comment type="pathway">
    <text evidence="9">Protein modification; lipoprotein biosynthesis (signal peptide cleavage).</text>
</comment>
<feature type="active site" evidence="9">
    <location>
        <position position="140"/>
    </location>
</feature>
<comment type="caution">
    <text evidence="12">The sequence shown here is derived from an EMBL/GenBank/DDBJ whole genome shotgun (WGS) entry which is preliminary data.</text>
</comment>
<comment type="similarity">
    <text evidence="1 9 11">Belongs to the peptidase A8 family.</text>
</comment>
<feature type="transmembrane region" description="Helical" evidence="9">
    <location>
        <begin position="134"/>
        <end position="155"/>
    </location>
</feature>
<evidence type="ECO:0000256" key="5">
    <source>
        <dbReference type="ARBA" id="ARBA00022750"/>
    </source>
</evidence>
<feature type="transmembrane region" description="Helical" evidence="9">
    <location>
        <begin position="68"/>
        <end position="86"/>
    </location>
</feature>
<comment type="function">
    <text evidence="9 10">This protein specifically catalyzes the removal of signal peptides from prolipoproteins.</text>
</comment>
<protein>
    <recommendedName>
        <fullName evidence="9">Lipoprotein signal peptidase</fullName>
        <ecNumber evidence="9">3.4.23.36</ecNumber>
    </recommendedName>
    <alternativeName>
        <fullName evidence="9">Prolipoprotein signal peptidase</fullName>
    </alternativeName>
    <alternativeName>
        <fullName evidence="9">Signal peptidase II</fullName>
        <shortName evidence="9">SPase II</shortName>
    </alternativeName>
</protein>
<gene>
    <name evidence="9" type="primary">lspA</name>
    <name evidence="12" type="ORF">BSR29_03810</name>
</gene>
<keyword evidence="6 9" id="KW-0378">Hydrolase</keyword>
<keyword evidence="5 9" id="KW-0064">Aspartyl protease</keyword>
<dbReference type="RefSeq" id="WP_073708964.1">
    <property type="nucleotide sequence ID" value="NZ_MQSU01000002.1"/>
</dbReference>
<organism evidence="12 13">
    <name type="scientific">Boudabousia liubingyangii</name>
    <dbReference type="NCBI Taxonomy" id="1921764"/>
    <lineage>
        <taxon>Bacteria</taxon>
        <taxon>Bacillati</taxon>
        <taxon>Actinomycetota</taxon>
        <taxon>Actinomycetes</taxon>
        <taxon>Actinomycetales</taxon>
        <taxon>Actinomycetaceae</taxon>
        <taxon>Boudabousia</taxon>
    </lineage>
</organism>
<keyword evidence="7 9" id="KW-1133">Transmembrane helix</keyword>
<evidence type="ECO:0000313" key="12">
    <source>
        <dbReference type="EMBL" id="OKL48976.1"/>
    </source>
</evidence>
<dbReference type="GO" id="GO:0004190">
    <property type="term" value="F:aspartic-type endopeptidase activity"/>
    <property type="evidence" value="ECO:0007669"/>
    <property type="project" value="UniProtKB-UniRule"/>
</dbReference>
<evidence type="ECO:0000313" key="13">
    <source>
        <dbReference type="Proteomes" id="UP000186785"/>
    </source>
</evidence>
<evidence type="ECO:0000256" key="4">
    <source>
        <dbReference type="ARBA" id="ARBA00022692"/>
    </source>
</evidence>
<dbReference type="STRING" id="1921764.BSR28_03380"/>
<feature type="transmembrane region" description="Helical" evidence="9">
    <location>
        <begin position="93"/>
        <end position="114"/>
    </location>
</feature>
<comment type="catalytic activity">
    <reaction evidence="9 10">
        <text>Release of signal peptides from bacterial membrane prolipoproteins. Hydrolyzes -Xaa-Yaa-Zaa-|-(S,diacylglyceryl)Cys-, in which Xaa is hydrophobic (preferably Leu), and Yaa (Ala or Ser) and Zaa (Gly or Ala) have small, neutral side chains.</text>
        <dbReference type="EC" id="3.4.23.36"/>
    </reaction>
</comment>
<dbReference type="Proteomes" id="UP000186785">
    <property type="component" value="Unassembled WGS sequence"/>
</dbReference>
<dbReference type="EC" id="3.4.23.36" evidence="9"/>
<evidence type="ECO:0000256" key="1">
    <source>
        <dbReference type="ARBA" id="ARBA00006139"/>
    </source>
</evidence>
<comment type="caution">
    <text evidence="9">Lacks conserved residue(s) required for the propagation of feature annotation.</text>
</comment>
<keyword evidence="13" id="KW-1185">Reference proteome</keyword>
<evidence type="ECO:0000256" key="3">
    <source>
        <dbReference type="ARBA" id="ARBA00022670"/>
    </source>
</evidence>
<dbReference type="PANTHER" id="PTHR33695">
    <property type="entry name" value="LIPOPROTEIN SIGNAL PEPTIDASE"/>
    <property type="match status" value="1"/>
</dbReference>
<evidence type="ECO:0000256" key="8">
    <source>
        <dbReference type="ARBA" id="ARBA00023136"/>
    </source>
</evidence>
<feature type="active site" evidence="9">
    <location>
        <position position="126"/>
    </location>
</feature>
<dbReference type="PROSITE" id="PS00855">
    <property type="entry name" value="SPASE_II"/>
    <property type="match status" value="1"/>
</dbReference>
<accession>A0A1Q5PN71</accession>
<dbReference type="EMBL" id="MQSV01000002">
    <property type="protein sequence ID" value="OKL48976.1"/>
    <property type="molecule type" value="Genomic_DNA"/>
</dbReference>
<reference evidence="12 13" key="1">
    <citation type="submission" date="2016-11" db="EMBL/GenBank/DDBJ databases">
        <title>Actinomyces gypaetusis sp. nov. isolated from the vulture Gypaetus barbatus in Qinghai Tibet Plateau China.</title>
        <authorList>
            <person name="Meng X."/>
        </authorList>
    </citation>
    <scope>NUCLEOTIDE SEQUENCE [LARGE SCALE GENOMIC DNA]</scope>
    <source>
        <strain evidence="12 13">VUL4_2</strain>
    </source>
</reference>
<dbReference type="PRINTS" id="PR00781">
    <property type="entry name" value="LIPOSIGPTASE"/>
</dbReference>
<evidence type="ECO:0000256" key="10">
    <source>
        <dbReference type="RuleBase" id="RU000594"/>
    </source>
</evidence>
<dbReference type="GO" id="GO:0006508">
    <property type="term" value="P:proteolysis"/>
    <property type="evidence" value="ECO:0007669"/>
    <property type="project" value="UniProtKB-KW"/>
</dbReference>
<dbReference type="GO" id="GO:0005886">
    <property type="term" value="C:plasma membrane"/>
    <property type="evidence" value="ECO:0007669"/>
    <property type="project" value="UniProtKB-SubCell"/>
</dbReference>
<dbReference type="OrthoDB" id="4308908at2"/>
<evidence type="ECO:0000256" key="9">
    <source>
        <dbReference type="HAMAP-Rule" id="MF_00161"/>
    </source>
</evidence>
<sequence>MPAKTRSAWKSPLFWNLAILSLLIDQGTKLWALKSLGNGRIIQVPGGFFSLKLVHNPGAAFSMGTGRTWIFALIAAIVSIGILYFSRQVTNHYWIWGLSLLLSGAVGNLIDRLFQPPAWGRGHVVDFIAYGDYFVGNVADIWIFIAAVGIALLAFRGVGIND</sequence>
<dbReference type="InterPro" id="IPR001872">
    <property type="entry name" value="Peptidase_A8"/>
</dbReference>
<evidence type="ECO:0000256" key="7">
    <source>
        <dbReference type="ARBA" id="ARBA00022989"/>
    </source>
</evidence>
<dbReference type="UniPathway" id="UPA00665"/>
<dbReference type="HAMAP" id="MF_00161">
    <property type="entry name" value="LspA"/>
    <property type="match status" value="1"/>
</dbReference>
<evidence type="ECO:0000256" key="6">
    <source>
        <dbReference type="ARBA" id="ARBA00022801"/>
    </source>
</evidence>
<evidence type="ECO:0000256" key="11">
    <source>
        <dbReference type="RuleBase" id="RU004181"/>
    </source>
</evidence>
<dbReference type="AlphaFoldDB" id="A0A1Q5PN71"/>
<proteinExistence type="inferred from homology"/>
<keyword evidence="8 9" id="KW-0472">Membrane</keyword>
<name>A0A1Q5PN71_9ACTO</name>
<comment type="subcellular location">
    <subcellularLocation>
        <location evidence="9">Cell membrane</location>
        <topology evidence="9">Multi-pass membrane protein</topology>
    </subcellularLocation>
</comment>
<evidence type="ECO:0000256" key="2">
    <source>
        <dbReference type="ARBA" id="ARBA00022475"/>
    </source>
</evidence>
<dbReference type="PANTHER" id="PTHR33695:SF1">
    <property type="entry name" value="LIPOPROTEIN SIGNAL PEPTIDASE"/>
    <property type="match status" value="1"/>
</dbReference>